<dbReference type="AlphaFoldDB" id="A0AAD4ZQ38"/>
<dbReference type="InterPro" id="IPR029472">
    <property type="entry name" value="Copia-like_N"/>
</dbReference>
<reference evidence="3 4" key="1">
    <citation type="journal article" date="2022" name="G3 (Bethesda)">
        <title>Whole-genome sequence and methylome profiling of the almond [Prunus dulcis (Mill.) D.A. Webb] cultivar 'Nonpareil'.</title>
        <authorList>
            <person name="D'Amico-Willman K.M."/>
            <person name="Ouma W.Z."/>
            <person name="Meulia T."/>
            <person name="Sideli G.M."/>
            <person name="Gradziel T.M."/>
            <person name="Fresnedo-Ramirez J."/>
        </authorList>
    </citation>
    <scope>NUCLEOTIDE SEQUENCE [LARGE SCALE GENOMIC DNA]</scope>
    <source>
        <strain evidence="3">Clone GOH B32 T37-40</strain>
    </source>
</reference>
<evidence type="ECO:0000259" key="2">
    <source>
        <dbReference type="Pfam" id="PF14244"/>
    </source>
</evidence>
<gene>
    <name evidence="3" type="ORF">L3X38_005029</name>
</gene>
<feature type="region of interest" description="Disordered" evidence="1">
    <location>
        <begin position="1"/>
        <end position="29"/>
    </location>
</feature>
<dbReference type="EMBL" id="JAJFAZ020000001">
    <property type="protein sequence ID" value="KAI5352138.1"/>
    <property type="molecule type" value="Genomic_DNA"/>
</dbReference>
<proteinExistence type="predicted"/>
<evidence type="ECO:0000313" key="4">
    <source>
        <dbReference type="Proteomes" id="UP001054821"/>
    </source>
</evidence>
<sequence length="87" mass="9644">MASDEETPKPTCHKPKSQNTETNDVSDPFYIHHSDQTNLTLVTQLLDGDNYGTWSLAMIMTLEAKNKLGFVDGTIKAPTITSAKYLI</sequence>
<keyword evidence="4" id="KW-1185">Reference proteome</keyword>
<dbReference type="Proteomes" id="UP001054821">
    <property type="component" value="Chromosome 1"/>
</dbReference>
<dbReference type="PANTHER" id="PTHR37610">
    <property type="entry name" value="CCHC-TYPE DOMAIN-CONTAINING PROTEIN"/>
    <property type="match status" value="1"/>
</dbReference>
<dbReference type="PANTHER" id="PTHR37610:SF100">
    <property type="entry name" value="COPIA-LIKE POLYPROTEIN_RETROTRANSPOSON"/>
    <property type="match status" value="1"/>
</dbReference>
<feature type="domain" description="Retrotransposon Copia-like N-terminal" evidence="2">
    <location>
        <begin position="32"/>
        <end position="78"/>
    </location>
</feature>
<accession>A0AAD4ZQ38</accession>
<protein>
    <recommendedName>
        <fullName evidence="2">Retrotransposon Copia-like N-terminal domain-containing protein</fullName>
    </recommendedName>
</protein>
<name>A0AAD4ZQ38_PRUDU</name>
<evidence type="ECO:0000313" key="3">
    <source>
        <dbReference type="EMBL" id="KAI5352138.1"/>
    </source>
</evidence>
<dbReference type="Pfam" id="PF14244">
    <property type="entry name" value="Retrotran_gag_3"/>
    <property type="match status" value="1"/>
</dbReference>
<organism evidence="3 4">
    <name type="scientific">Prunus dulcis</name>
    <name type="common">Almond</name>
    <name type="synonym">Amygdalus dulcis</name>
    <dbReference type="NCBI Taxonomy" id="3755"/>
    <lineage>
        <taxon>Eukaryota</taxon>
        <taxon>Viridiplantae</taxon>
        <taxon>Streptophyta</taxon>
        <taxon>Embryophyta</taxon>
        <taxon>Tracheophyta</taxon>
        <taxon>Spermatophyta</taxon>
        <taxon>Magnoliopsida</taxon>
        <taxon>eudicotyledons</taxon>
        <taxon>Gunneridae</taxon>
        <taxon>Pentapetalae</taxon>
        <taxon>rosids</taxon>
        <taxon>fabids</taxon>
        <taxon>Rosales</taxon>
        <taxon>Rosaceae</taxon>
        <taxon>Amygdaloideae</taxon>
        <taxon>Amygdaleae</taxon>
        <taxon>Prunus</taxon>
    </lineage>
</organism>
<comment type="caution">
    <text evidence="3">The sequence shown here is derived from an EMBL/GenBank/DDBJ whole genome shotgun (WGS) entry which is preliminary data.</text>
</comment>
<evidence type="ECO:0000256" key="1">
    <source>
        <dbReference type="SAM" id="MobiDB-lite"/>
    </source>
</evidence>